<protein>
    <recommendedName>
        <fullName evidence="4">Lipopolysaccharide export system permease protein LptF</fullName>
    </recommendedName>
</protein>
<evidence type="ECO:0000256" key="12">
    <source>
        <dbReference type="SAM" id="Phobius"/>
    </source>
</evidence>
<evidence type="ECO:0000256" key="8">
    <source>
        <dbReference type="ARBA" id="ARBA00022692"/>
    </source>
</evidence>
<evidence type="ECO:0000256" key="9">
    <source>
        <dbReference type="ARBA" id="ARBA00022989"/>
    </source>
</evidence>
<keyword evidence="8 12" id="KW-0812">Transmembrane</keyword>
<name>A0A1V3NGD2_9GAMM</name>
<comment type="subunit">
    <text evidence="11">Component of the lipopolysaccharide transport and assembly complex. The LptBFG transporter is composed of two ATP-binding proteins (LptB) and two transmembrane proteins (LptF and LptG).</text>
</comment>
<evidence type="ECO:0000313" key="13">
    <source>
        <dbReference type="EMBL" id="OOG23836.1"/>
    </source>
</evidence>
<keyword evidence="7" id="KW-0997">Cell inner membrane</keyword>
<dbReference type="Pfam" id="PF03739">
    <property type="entry name" value="LptF_LptG"/>
    <property type="match status" value="1"/>
</dbReference>
<sequence length="374" mass="41110">MAVRQGVFDVLDRYLMREMLSTHGAVTLVLLLIIVGGTLARILRDAAEGRIPPDVLLPLVALGSVQGLILLLPVSLFLALMLGLGRLYKDSEMTALQACGVGPARLYRGIAWLTAPMVALLTVLVFWAAPLASAAIEQVRAEAEQRPDLAGVAPGRFMESRVDRRVFFIEGYTDDGASMRNVFIQSRGPEGTEVITAQRARSQVDPVTGSRYLVLHDGYRYLGHPGGREFRVIEFRTHGMRVPDPEGARRRGGVGSMPTLDLIGSDRREAQAELHWRAAIPISMILLAALALPLSHTTNPRQGRFAKLTAAIVIYIVYANFLILGKSWYESGQTPAWLGLWWVHVALGAVIVVLLWRQRGLRLGRRVTPVESPS</sequence>
<keyword evidence="6" id="KW-1003">Cell membrane</keyword>
<proteinExistence type="inferred from homology"/>
<evidence type="ECO:0000256" key="6">
    <source>
        <dbReference type="ARBA" id="ARBA00022475"/>
    </source>
</evidence>
<keyword evidence="10 12" id="KW-0472">Membrane</keyword>
<dbReference type="GO" id="GO:0055085">
    <property type="term" value="P:transmembrane transport"/>
    <property type="evidence" value="ECO:0007669"/>
    <property type="project" value="InterPro"/>
</dbReference>
<comment type="similarity">
    <text evidence="3">Belongs to the LptF/LptG family.</text>
</comment>
<accession>A0A1V3NGD2</accession>
<organism evidence="13 14">
    <name type="scientific">Thioalkalivibrio denitrificans</name>
    <dbReference type="NCBI Taxonomy" id="108003"/>
    <lineage>
        <taxon>Bacteria</taxon>
        <taxon>Pseudomonadati</taxon>
        <taxon>Pseudomonadota</taxon>
        <taxon>Gammaproteobacteria</taxon>
        <taxon>Chromatiales</taxon>
        <taxon>Ectothiorhodospiraceae</taxon>
        <taxon>Thioalkalivibrio</taxon>
    </lineage>
</organism>
<dbReference type="NCBIfam" id="TIGR04407">
    <property type="entry name" value="LptF_YjgP"/>
    <property type="match status" value="1"/>
</dbReference>
<evidence type="ECO:0000256" key="5">
    <source>
        <dbReference type="ARBA" id="ARBA00022448"/>
    </source>
</evidence>
<keyword evidence="5" id="KW-0813">Transport</keyword>
<dbReference type="PANTHER" id="PTHR33529">
    <property type="entry name" value="SLR0882 PROTEIN-RELATED"/>
    <property type="match status" value="1"/>
</dbReference>
<feature type="transmembrane region" description="Helical" evidence="12">
    <location>
        <begin position="274"/>
        <end position="293"/>
    </location>
</feature>
<comment type="caution">
    <text evidence="13">The sequence shown here is derived from an EMBL/GenBank/DDBJ whole genome shotgun (WGS) entry which is preliminary data.</text>
</comment>
<dbReference type="OrthoDB" id="9778062at2"/>
<dbReference type="AlphaFoldDB" id="A0A1V3NGD2"/>
<keyword evidence="9 12" id="KW-1133">Transmembrane helix</keyword>
<dbReference type="Proteomes" id="UP000189462">
    <property type="component" value="Unassembled WGS sequence"/>
</dbReference>
<evidence type="ECO:0000313" key="14">
    <source>
        <dbReference type="Proteomes" id="UP000189462"/>
    </source>
</evidence>
<dbReference type="InterPro" id="IPR030922">
    <property type="entry name" value="LptF"/>
</dbReference>
<dbReference type="RefSeq" id="WP_077278990.1">
    <property type="nucleotide sequence ID" value="NZ_MVBK01000057.1"/>
</dbReference>
<evidence type="ECO:0000256" key="4">
    <source>
        <dbReference type="ARBA" id="ARBA00014213"/>
    </source>
</evidence>
<keyword evidence="14" id="KW-1185">Reference proteome</keyword>
<evidence type="ECO:0000256" key="3">
    <source>
        <dbReference type="ARBA" id="ARBA00007725"/>
    </source>
</evidence>
<dbReference type="EMBL" id="MVBK01000057">
    <property type="protein sequence ID" value="OOG23836.1"/>
    <property type="molecule type" value="Genomic_DNA"/>
</dbReference>
<reference evidence="13 14" key="1">
    <citation type="submission" date="2017-02" db="EMBL/GenBank/DDBJ databases">
        <title>Genomic diversity within the haloalkaliphilic genus Thioalkalivibrio.</title>
        <authorList>
            <person name="Ahn A.-C."/>
            <person name="Meier-Kolthoff J."/>
            <person name="Overmars L."/>
            <person name="Richter M."/>
            <person name="Woyke T."/>
            <person name="Sorokin D.Y."/>
            <person name="Muyzer G."/>
        </authorList>
    </citation>
    <scope>NUCLEOTIDE SEQUENCE [LARGE SCALE GENOMIC DNA]</scope>
    <source>
        <strain evidence="13 14">ALJD</strain>
    </source>
</reference>
<feature type="transmembrane region" description="Helical" evidence="12">
    <location>
        <begin position="20"/>
        <end position="43"/>
    </location>
</feature>
<gene>
    <name evidence="13" type="ORF">B1C78_09900</name>
</gene>
<feature type="transmembrane region" description="Helical" evidence="12">
    <location>
        <begin position="106"/>
        <end position="129"/>
    </location>
</feature>
<evidence type="ECO:0000256" key="1">
    <source>
        <dbReference type="ARBA" id="ARBA00002265"/>
    </source>
</evidence>
<comment type="subcellular location">
    <subcellularLocation>
        <location evidence="2">Cell inner membrane</location>
        <topology evidence="2">Multi-pass membrane protein</topology>
    </subcellularLocation>
</comment>
<dbReference type="GO" id="GO:0043190">
    <property type="term" value="C:ATP-binding cassette (ABC) transporter complex"/>
    <property type="evidence" value="ECO:0007669"/>
    <property type="project" value="InterPro"/>
</dbReference>
<evidence type="ECO:0000256" key="7">
    <source>
        <dbReference type="ARBA" id="ARBA00022519"/>
    </source>
</evidence>
<dbReference type="InterPro" id="IPR005495">
    <property type="entry name" value="LptG/LptF_permease"/>
</dbReference>
<feature type="transmembrane region" description="Helical" evidence="12">
    <location>
        <begin position="336"/>
        <end position="356"/>
    </location>
</feature>
<evidence type="ECO:0000256" key="11">
    <source>
        <dbReference type="ARBA" id="ARBA00026081"/>
    </source>
</evidence>
<dbReference type="PANTHER" id="PTHR33529:SF7">
    <property type="entry name" value="LIPOPOLYSACCHARIDE EXPORT SYSTEM PERMEASE PROTEIN LPTF"/>
    <property type="match status" value="1"/>
</dbReference>
<comment type="function">
    <text evidence="1">Part of the ABC transporter complex LptBFG involved in the translocation of lipopolysaccharide (LPS) from the inner membrane to the outer membrane.</text>
</comment>
<feature type="transmembrane region" description="Helical" evidence="12">
    <location>
        <begin position="305"/>
        <end position="324"/>
    </location>
</feature>
<dbReference type="STRING" id="108003.B1C78_09900"/>
<dbReference type="GO" id="GO:0015920">
    <property type="term" value="P:lipopolysaccharide transport"/>
    <property type="evidence" value="ECO:0007669"/>
    <property type="project" value="TreeGrafter"/>
</dbReference>
<evidence type="ECO:0000256" key="10">
    <source>
        <dbReference type="ARBA" id="ARBA00023136"/>
    </source>
</evidence>
<feature type="transmembrane region" description="Helical" evidence="12">
    <location>
        <begin position="55"/>
        <end position="85"/>
    </location>
</feature>
<evidence type="ECO:0000256" key="2">
    <source>
        <dbReference type="ARBA" id="ARBA00004429"/>
    </source>
</evidence>